<evidence type="ECO:0000256" key="4">
    <source>
        <dbReference type="SAM" id="Phobius"/>
    </source>
</evidence>
<evidence type="ECO:0000256" key="2">
    <source>
        <dbReference type="ARBA" id="ARBA00022723"/>
    </source>
</evidence>
<dbReference type="AlphaFoldDB" id="A0A0B7BJ21"/>
<dbReference type="EMBL" id="HACG01046053">
    <property type="protein sequence ID" value="CEK92918.1"/>
    <property type="molecule type" value="Transcribed_RNA"/>
</dbReference>
<dbReference type="SUPFAM" id="SSF48264">
    <property type="entry name" value="Cytochrome P450"/>
    <property type="match status" value="1"/>
</dbReference>
<keyword evidence="2" id="KW-0479">Metal-binding</keyword>
<evidence type="ECO:0000256" key="3">
    <source>
        <dbReference type="ARBA" id="ARBA00023004"/>
    </source>
</evidence>
<evidence type="ECO:0008006" key="6">
    <source>
        <dbReference type="Google" id="ProtNLM"/>
    </source>
</evidence>
<evidence type="ECO:0000256" key="1">
    <source>
        <dbReference type="ARBA" id="ARBA00010617"/>
    </source>
</evidence>
<sequence length="322" mass="37360">MVLTVSISWLLALTLVSLAVLWLWSRNRRSYPTHNIPPFPVKPWPFFGHFFNMRGNLRDKMKEWRKKAGDIYSMDIGGQLQIFVNDYNVIKEVWVKQADHIINAQSTFANEILKEHDKGIIGARDNNWKEQRTTSLSILRSFGMGKNLMADNINDEISYILDKISALKGQPEDVRLLLNISISNVICSVAVGKRFEHDDPYFVRFMLLLRDTLKYGRAVAILTPFKYLYYLPGDRFYAKTWAKASLEINEMFSKHHVKELTKAFNENEEPQNFVTAYIKEMKKMERKGLQSNLNEANLIPIIRTLFLAGTETTSTTILWCLL</sequence>
<dbReference type="PRINTS" id="PR00463">
    <property type="entry name" value="EP450I"/>
</dbReference>
<proteinExistence type="inferred from homology"/>
<dbReference type="InterPro" id="IPR050182">
    <property type="entry name" value="Cytochrome_P450_fam2"/>
</dbReference>
<dbReference type="InterPro" id="IPR036396">
    <property type="entry name" value="Cyt_P450_sf"/>
</dbReference>
<organism evidence="5">
    <name type="scientific">Arion vulgaris</name>
    <dbReference type="NCBI Taxonomy" id="1028688"/>
    <lineage>
        <taxon>Eukaryota</taxon>
        <taxon>Metazoa</taxon>
        <taxon>Spiralia</taxon>
        <taxon>Lophotrochozoa</taxon>
        <taxon>Mollusca</taxon>
        <taxon>Gastropoda</taxon>
        <taxon>Heterobranchia</taxon>
        <taxon>Euthyneura</taxon>
        <taxon>Panpulmonata</taxon>
        <taxon>Eupulmonata</taxon>
        <taxon>Stylommatophora</taxon>
        <taxon>Helicina</taxon>
        <taxon>Arionoidea</taxon>
        <taxon>Arionidae</taxon>
        <taxon>Arion</taxon>
    </lineage>
</organism>
<keyword evidence="4" id="KW-1133">Transmembrane helix</keyword>
<gene>
    <name evidence="5" type="primary">ORF190937</name>
</gene>
<comment type="similarity">
    <text evidence="1">Belongs to the cytochrome P450 family.</text>
</comment>
<feature type="transmembrane region" description="Helical" evidence="4">
    <location>
        <begin position="6"/>
        <end position="24"/>
    </location>
</feature>
<dbReference type="GO" id="GO:0006082">
    <property type="term" value="P:organic acid metabolic process"/>
    <property type="evidence" value="ECO:0007669"/>
    <property type="project" value="TreeGrafter"/>
</dbReference>
<reference evidence="5" key="1">
    <citation type="submission" date="2014-12" db="EMBL/GenBank/DDBJ databases">
        <title>Insight into the proteome of Arion vulgaris.</title>
        <authorList>
            <person name="Aradska J."/>
            <person name="Bulat T."/>
            <person name="Smidak R."/>
            <person name="Sarate P."/>
            <person name="Gangsoo J."/>
            <person name="Sialana F."/>
            <person name="Bilban M."/>
            <person name="Lubec G."/>
        </authorList>
    </citation>
    <scope>NUCLEOTIDE SEQUENCE</scope>
    <source>
        <tissue evidence="5">Skin</tissue>
    </source>
</reference>
<keyword evidence="4" id="KW-0472">Membrane</keyword>
<dbReference type="GO" id="GO:0020037">
    <property type="term" value="F:heme binding"/>
    <property type="evidence" value="ECO:0007669"/>
    <property type="project" value="InterPro"/>
</dbReference>
<dbReference type="GO" id="GO:0005506">
    <property type="term" value="F:iron ion binding"/>
    <property type="evidence" value="ECO:0007669"/>
    <property type="project" value="InterPro"/>
</dbReference>
<keyword evidence="4" id="KW-0812">Transmembrane</keyword>
<dbReference type="GO" id="GO:0006805">
    <property type="term" value="P:xenobiotic metabolic process"/>
    <property type="evidence" value="ECO:0007669"/>
    <property type="project" value="TreeGrafter"/>
</dbReference>
<dbReference type="InterPro" id="IPR002401">
    <property type="entry name" value="Cyt_P450_E_grp-I"/>
</dbReference>
<evidence type="ECO:0000313" key="5">
    <source>
        <dbReference type="EMBL" id="CEK92918.1"/>
    </source>
</evidence>
<dbReference type="GO" id="GO:0005737">
    <property type="term" value="C:cytoplasm"/>
    <property type="evidence" value="ECO:0007669"/>
    <property type="project" value="TreeGrafter"/>
</dbReference>
<name>A0A0B7BJ21_9EUPU</name>
<protein>
    <recommendedName>
        <fullName evidence="6">Cytochrome P450</fullName>
    </recommendedName>
</protein>
<accession>A0A0B7BJ21</accession>
<dbReference type="PANTHER" id="PTHR24300:SF397">
    <property type="entry name" value="CYTOCHROME P450 2U1"/>
    <property type="match status" value="1"/>
</dbReference>
<keyword evidence="3" id="KW-0408">Iron</keyword>
<feature type="non-terminal residue" evidence="5">
    <location>
        <position position="322"/>
    </location>
</feature>
<dbReference type="Gene3D" id="1.10.630.10">
    <property type="entry name" value="Cytochrome P450"/>
    <property type="match status" value="1"/>
</dbReference>
<dbReference type="InterPro" id="IPR001128">
    <property type="entry name" value="Cyt_P450"/>
</dbReference>
<dbReference type="PANTHER" id="PTHR24300">
    <property type="entry name" value="CYTOCHROME P450 508A4-RELATED"/>
    <property type="match status" value="1"/>
</dbReference>
<dbReference type="GO" id="GO:0016712">
    <property type="term" value="F:oxidoreductase activity, acting on paired donors, with incorporation or reduction of molecular oxygen, reduced flavin or flavoprotein as one donor, and incorporation of one atom of oxygen"/>
    <property type="evidence" value="ECO:0007669"/>
    <property type="project" value="TreeGrafter"/>
</dbReference>
<dbReference type="GO" id="GO:0008395">
    <property type="term" value="F:steroid hydroxylase activity"/>
    <property type="evidence" value="ECO:0007669"/>
    <property type="project" value="TreeGrafter"/>
</dbReference>
<dbReference type="Pfam" id="PF00067">
    <property type="entry name" value="p450"/>
    <property type="match status" value="1"/>
</dbReference>